<accession>A0AA38I9F5</accession>
<sequence>MPELGEQLYSAIRTQPNDLLKWATTYFRCLSLNIPPPVKPRLEYPISKDHHGMTPGWLRALLYQMAGTTTHPNLIQILVLGGFEDNMAVPWLRFIGLCAAHLTENLTQTMILICEILTEEPEGRFAMICVEIFVDLYQFLARIDASIPQTLRNYYFLDKILELYQEKIAKDSGTKAPEEDQEEERSSAISTESTLKSEGDGKKVDETSVVSCPSVTSQDPDNYMKLLMKTRQDGEESIMKMNLKSESNNLVLRTKTNRSDLQKFQSLQQRNTMRKWIKRNQINKTQKSRSLRLTFSLLTDVLLCRHNVKKDFFPSDKQDNVSRDTRVSSARDKSVCDDTQPEKLEENEYFLEDLEILRAVQQELMGEDDEELEKFKASMLADAGLTPSQIVAPEHFETKLPEEEIISHLKLGQQSLVRRCRVKRQTKLSHQTEYEDVFVDAVPGIGPKVPEIMIAAVINFMKETAKVQHGMVMPRNIRHFECPPLEVSRL</sequence>
<feature type="region of interest" description="Disordered" evidence="6">
    <location>
        <begin position="171"/>
        <end position="217"/>
    </location>
</feature>
<proteinExistence type="inferred from homology"/>
<dbReference type="AlphaFoldDB" id="A0AA38I9F5"/>
<evidence type="ECO:0000313" key="8">
    <source>
        <dbReference type="Proteomes" id="UP001168821"/>
    </source>
</evidence>
<name>A0AA38I9F5_9CUCU</name>
<keyword evidence="3" id="KW-0969">Cilium</keyword>
<keyword evidence="4" id="KW-0966">Cell projection</keyword>
<evidence type="ECO:0000313" key="7">
    <source>
        <dbReference type="EMBL" id="KAJ3652170.1"/>
    </source>
</evidence>
<evidence type="ECO:0000256" key="2">
    <source>
        <dbReference type="ARBA" id="ARBA00022846"/>
    </source>
</evidence>
<keyword evidence="8" id="KW-1185">Reference proteome</keyword>
<evidence type="ECO:0000256" key="1">
    <source>
        <dbReference type="ARBA" id="ARBA00004230"/>
    </source>
</evidence>
<evidence type="ECO:0000256" key="6">
    <source>
        <dbReference type="SAM" id="MobiDB-lite"/>
    </source>
</evidence>
<evidence type="ECO:0000256" key="5">
    <source>
        <dbReference type="ARBA" id="ARBA00035651"/>
    </source>
</evidence>
<evidence type="ECO:0000256" key="4">
    <source>
        <dbReference type="ARBA" id="ARBA00023273"/>
    </source>
</evidence>
<protein>
    <submittedName>
        <fullName evidence="7">Uncharacterized protein</fullName>
    </submittedName>
</protein>
<comment type="similarity">
    <text evidence="5">Belongs to the ropporin family.</text>
</comment>
<dbReference type="PANTHER" id="PTHR14952:SF9">
    <property type="entry name" value="EF-HAND DOMAIN-CONTAINING PROTEIN"/>
    <property type="match status" value="1"/>
</dbReference>
<dbReference type="GO" id="GO:0031514">
    <property type="term" value="C:motile cilium"/>
    <property type="evidence" value="ECO:0007669"/>
    <property type="project" value="UniProtKB-SubCell"/>
</dbReference>
<feature type="compositionally biased region" description="Polar residues" evidence="6">
    <location>
        <begin position="208"/>
        <end position="217"/>
    </location>
</feature>
<comment type="subcellular location">
    <subcellularLocation>
        <location evidence="1">Cell projection</location>
        <location evidence="1">Cilium</location>
        <location evidence="1">Flagellum</location>
    </subcellularLocation>
</comment>
<comment type="caution">
    <text evidence="7">The sequence shown here is derived from an EMBL/GenBank/DDBJ whole genome shotgun (WGS) entry which is preliminary data.</text>
</comment>
<evidence type="ECO:0000256" key="3">
    <source>
        <dbReference type="ARBA" id="ARBA00023069"/>
    </source>
</evidence>
<keyword evidence="2" id="KW-0282">Flagellum</keyword>
<dbReference type="Proteomes" id="UP001168821">
    <property type="component" value="Unassembled WGS sequence"/>
</dbReference>
<dbReference type="PANTHER" id="PTHR14952">
    <property type="entry name" value="ROPPORIN-1-LIKE PROTEIN"/>
    <property type="match status" value="1"/>
</dbReference>
<feature type="compositionally biased region" description="Basic and acidic residues" evidence="6">
    <location>
        <begin position="195"/>
        <end position="206"/>
    </location>
</feature>
<dbReference type="EMBL" id="JALNTZ010000005">
    <property type="protein sequence ID" value="KAJ3652170.1"/>
    <property type="molecule type" value="Genomic_DNA"/>
</dbReference>
<organism evidence="7 8">
    <name type="scientific">Zophobas morio</name>
    <dbReference type="NCBI Taxonomy" id="2755281"/>
    <lineage>
        <taxon>Eukaryota</taxon>
        <taxon>Metazoa</taxon>
        <taxon>Ecdysozoa</taxon>
        <taxon>Arthropoda</taxon>
        <taxon>Hexapoda</taxon>
        <taxon>Insecta</taxon>
        <taxon>Pterygota</taxon>
        <taxon>Neoptera</taxon>
        <taxon>Endopterygota</taxon>
        <taxon>Coleoptera</taxon>
        <taxon>Polyphaga</taxon>
        <taxon>Cucujiformia</taxon>
        <taxon>Tenebrionidae</taxon>
        <taxon>Zophobas</taxon>
    </lineage>
</organism>
<gene>
    <name evidence="7" type="ORF">Zmor_018158</name>
</gene>
<reference evidence="7" key="1">
    <citation type="journal article" date="2023" name="G3 (Bethesda)">
        <title>Whole genome assemblies of Zophobas morio and Tenebrio molitor.</title>
        <authorList>
            <person name="Kaur S."/>
            <person name="Stinson S.A."/>
            <person name="diCenzo G.C."/>
        </authorList>
    </citation>
    <scope>NUCLEOTIDE SEQUENCE</scope>
    <source>
        <strain evidence="7">QUZm001</strain>
    </source>
</reference>